<sequence length="76" mass="8704">MPQEIVHLYQSVEGLSSWKAILQTLPSPNVRSLVSEIEWEEWEGVFHTVCINIICGFAVSLSPLMSSRYNLSWPIR</sequence>
<evidence type="ECO:0000313" key="2">
    <source>
        <dbReference type="Proteomes" id="UP000789342"/>
    </source>
</evidence>
<dbReference type="AlphaFoldDB" id="A0A9N8ZDG4"/>
<keyword evidence="2" id="KW-1185">Reference proteome</keyword>
<reference evidence="1" key="1">
    <citation type="submission" date="2021-06" db="EMBL/GenBank/DDBJ databases">
        <authorList>
            <person name="Kallberg Y."/>
            <person name="Tangrot J."/>
            <person name="Rosling A."/>
        </authorList>
    </citation>
    <scope>NUCLEOTIDE SEQUENCE</scope>
    <source>
        <strain evidence="1">CL551</strain>
    </source>
</reference>
<dbReference type="EMBL" id="CAJVPV010001277">
    <property type="protein sequence ID" value="CAG8492293.1"/>
    <property type="molecule type" value="Genomic_DNA"/>
</dbReference>
<comment type="caution">
    <text evidence="1">The sequence shown here is derived from an EMBL/GenBank/DDBJ whole genome shotgun (WGS) entry which is preliminary data.</text>
</comment>
<proteinExistence type="predicted"/>
<evidence type="ECO:0000313" key="1">
    <source>
        <dbReference type="EMBL" id="CAG8492293.1"/>
    </source>
</evidence>
<protein>
    <submittedName>
        <fullName evidence="1">10723_t:CDS:1</fullName>
    </submittedName>
</protein>
<dbReference type="Proteomes" id="UP000789342">
    <property type="component" value="Unassembled WGS sequence"/>
</dbReference>
<accession>A0A9N8ZDG4</accession>
<organism evidence="1 2">
    <name type="scientific">Acaulospora morrowiae</name>
    <dbReference type="NCBI Taxonomy" id="94023"/>
    <lineage>
        <taxon>Eukaryota</taxon>
        <taxon>Fungi</taxon>
        <taxon>Fungi incertae sedis</taxon>
        <taxon>Mucoromycota</taxon>
        <taxon>Glomeromycotina</taxon>
        <taxon>Glomeromycetes</taxon>
        <taxon>Diversisporales</taxon>
        <taxon>Acaulosporaceae</taxon>
        <taxon>Acaulospora</taxon>
    </lineage>
</organism>
<gene>
    <name evidence="1" type="ORF">AMORRO_LOCUS2836</name>
</gene>
<name>A0A9N8ZDG4_9GLOM</name>